<keyword evidence="4" id="KW-0067">ATP-binding</keyword>
<reference evidence="10 11" key="1">
    <citation type="submission" date="2018-05" db="EMBL/GenBank/DDBJ databases">
        <title>Amnibacterium sp. M8JJ-5, whole genome shotgun sequence.</title>
        <authorList>
            <person name="Tuo L."/>
        </authorList>
    </citation>
    <scope>NUCLEOTIDE SEQUENCE [LARGE SCALE GENOMIC DNA]</scope>
    <source>
        <strain evidence="10 11">M8JJ-5</strain>
    </source>
</reference>
<evidence type="ECO:0000256" key="8">
    <source>
        <dbReference type="SAM" id="MobiDB-lite"/>
    </source>
</evidence>
<keyword evidence="2" id="KW-0548">Nucleotidyltransferase</keyword>
<evidence type="ECO:0000313" key="11">
    <source>
        <dbReference type="Proteomes" id="UP000244893"/>
    </source>
</evidence>
<evidence type="ECO:0000256" key="4">
    <source>
        <dbReference type="ARBA" id="ARBA00022840"/>
    </source>
</evidence>
<sequence length="271" mass="31298">MSRTAVVSSSDFSTWPSYFYPDTIQADGTGTLINRLNERDQDRLTWIEHRAAGERSRQLFAGEVQIPRTFDGEHLRSVHRHLFQDVYEWAGDYRAVNMTKGDDRRHFANPRNGELPRYLDDMYRIIATTDWAALDQRDFGTRTARVFAFLNQAHPFREGNGRTAKVFLAHLAEQSHFDLDFRRVLPGHWNTASQLSRPTEKTSYEPNPSPLVPVFQSLAVARDTPPRNDLGGINERLRAANRPNPYAQLDPTVRQHPKRPSMPTRDRSLER</sequence>
<dbReference type="GO" id="GO:0070733">
    <property type="term" value="F:AMPylase activity"/>
    <property type="evidence" value="ECO:0007669"/>
    <property type="project" value="UniProtKB-EC"/>
</dbReference>
<evidence type="ECO:0000259" key="9">
    <source>
        <dbReference type="PROSITE" id="PS51459"/>
    </source>
</evidence>
<comment type="catalytic activity">
    <reaction evidence="7">
        <text>L-tyrosyl-[protein] + ATP = O-(5'-adenylyl)-L-tyrosyl-[protein] + diphosphate</text>
        <dbReference type="Rhea" id="RHEA:54288"/>
        <dbReference type="Rhea" id="RHEA-COMP:10136"/>
        <dbReference type="Rhea" id="RHEA-COMP:13846"/>
        <dbReference type="ChEBI" id="CHEBI:30616"/>
        <dbReference type="ChEBI" id="CHEBI:33019"/>
        <dbReference type="ChEBI" id="CHEBI:46858"/>
        <dbReference type="ChEBI" id="CHEBI:83624"/>
        <dbReference type="EC" id="2.7.7.108"/>
    </reaction>
</comment>
<comment type="caution">
    <text evidence="10">The sequence shown here is derived from an EMBL/GenBank/DDBJ whole genome shotgun (WGS) entry which is preliminary data.</text>
</comment>
<evidence type="ECO:0000313" key="10">
    <source>
        <dbReference type="EMBL" id="PVZ93270.1"/>
    </source>
</evidence>
<dbReference type="GO" id="GO:0051302">
    <property type="term" value="P:regulation of cell division"/>
    <property type="evidence" value="ECO:0007669"/>
    <property type="project" value="TreeGrafter"/>
</dbReference>
<keyword evidence="11" id="KW-1185">Reference proteome</keyword>
<dbReference type="Proteomes" id="UP000244893">
    <property type="component" value="Unassembled WGS sequence"/>
</dbReference>
<dbReference type="EC" id="2.7.7.108" evidence="5"/>
<keyword evidence="1" id="KW-0808">Transferase</keyword>
<accession>A0A2V1HQL8</accession>
<dbReference type="Pfam" id="PF02661">
    <property type="entry name" value="Fic"/>
    <property type="match status" value="1"/>
</dbReference>
<proteinExistence type="predicted"/>
<dbReference type="EMBL" id="QEOP01000005">
    <property type="protein sequence ID" value="PVZ93270.1"/>
    <property type="molecule type" value="Genomic_DNA"/>
</dbReference>
<dbReference type="InterPro" id="IPR036597">
    <property type="entry name" value="Fido-like_dom_sf"/>
</dbReference>
<gene>
    <name evidence="10" type="ORF">DDQ50_16355</name>
</gene>
<comment type="catalytic activity">
    <reaction evidence="6">
        <text>L-threonyl-[protein] + ATP = 3-O-(5'-adenylyl)-L-threonyl-[protein] + diphosphate</text>
        <dbReference type="Rhea" id="RHEA:54292"/>
        <dbReference type="Rhea" id="RHEA-COMP:11060"/>
        <dbReference type="Rhea" id="RHEA-COMP:13847"/>
        <dbReference type="ChEBI" id="CHEBI:30013"/>
        <dbReference type="ChEBI" id="CHEBI:30616"/>
        <dbReference type="ChEBI" id="CHEBI:33019"/>
        <dbReference type="ChEBI" id="CHEBI:138113"/>
        <dbReference type="EC" id="2.7.7.108"/>
    </reaction>
</comment>
<evidence type="ECO:0000256" key="5">
    <source>
        <dbReference type="ARBA" id="ARBA00034531"/>
    </source>
</evidence>
<feature type="domain" description="Fido" evidence="9">
    <location>
        <begin position="70"/>
        <end position="217"/>
    </location>
</feature>
<dbReference type="PROSITE" id="PS51459">
    <property type="entry name" value="FIDO"/>
    <property type="match status" value="1"/>
</dbReference>
<dbReference type="InterPro" id="IPR003812">
    <property type="entry name" value="Fido"/>
</dbReference>
<evidence type="ECO:0000256" key="1">
    <source>
        <dbReference type="ARBA" id="ARBA00022679"/>
    </source>
</evidence>
<evidence type="ECO:0000256" key="6">
    <source>
        <dbReference type="ARBA" id="ARBA00047939"/>
    </source>
</evidence>
<dbReference type="PANTHER" id="PTHR39560">
    <property type="entry name" value="PROTEIN ADENYLYLTRANSFERASE FIC-RELATED"/>
    <property type="match status" value="1"/>
</dbReference>
<dbReference type="AlphaFoldDB" id="A0A2V1HQL8"/>
<dbReference type="Gene3D" id="1.10.3290.10">
    <property type="entry name" value="Fido-like domain"/>
    <property type="match status" value="1"/>
</dbReference>
<keyword evidence="3" id="KW-0547">Nucleotide-binding</keyword>
<dbReference type="PANTHER" id="PTHR39560:SF1">
    <property type="entry name" value="PROTEIN ADENYLYLTRANSFERASE FIC-RELATED"/>
    <property type="match status" value="1"/>
</dbReference>
<evidence type="ECO:0000256" key="2">
    <source>
        <dbReference type="ARBA" id="ARBA00022695"/>
    </source>
</evidence>
<evidence type="ECO:0000256" key="7">
    <source>
        <dbReference type="ARBA" id="ARBA00048696"/>
    </source>
</evidence>
<dbReference type="GO" id="GO:0005524">
    <property type="term" value="F:ATP binding"/>
    <property type="evidence" value="ECO:0007669"/>
    <property type="project" value="UniProtKB-KW"/>
</dbReference>
<protein>
    <recommendedName>
        <fullName evidence="5">protein adenylyltransferase</fullName>
        <ecNumber evidence="5">2.7.7.108</ecNumber>
    </recommendedName>
</protein>
<organism evidence="10 11">
    <name type="scientific">Amnibacterium flavum</name>
    <dbReference type="NCBI Taxonomy" id="2173173"/>
    <lineage>
        <taxon>Bacteria</taxon>
        <taxon>Bacillati</taxon>
        <taxon>Actinomycetota</taxon>
        <taxon>Actinomycetes</taxon>
        <taxon>Micrococcales</taxon>
        <taxon>Microbacteriaceae</taxon>
        <taxon>Amnibacterium</taxon>
    </lineage>
</organism>
<feature type="region of interest" description="Disordered" evidence="8">
    <location>
        <begin position="223"/>
        <end position="271"/>
    </location>
</feature>
<dbReference type="SUPFAM" id="SSF140931">
    <property type="entry name" value="Fic-like"/>
    <property type="match status" value="1"/>
</dbReference>
<evidence type="ECO:0000256" key="3">
    <source>
        <dbReference type="ARBA" id="ARBA00022741"/>
    </source>
</evidence>
<dbReference type="OrthoDB" id="9813719at2"/>
<name>A0A2V1HQL8_9MICO</name>